<dbReference type="SUPFAM" id="SSF51445">
    <property type="entry name" value="(Trans)glycosidases"/>
    <property type="match status" value="1"/>
</dbReference>
<comment type="subunit">
    <text evidence="2">Monomer.</text>
</comment>
<dbReference type="Gene3D" id="3.20.20.70">
    <property type="entry name" value="Aldolase class I"/>
    <property type="match status" value="1"/>
</dbReference>
<dbReference type="Pfam" id="PF10566">
    <property type="entry name" value="Glyco_hydro_97"/>
    <property type="match status" value="1"/>
</dbReference>
<dbReference type="EMBL" id="BMIL01000002">
    <property type="protein sequence ID" value="GGC56535.1"/>
    <property type="molecule type" value="Genomic_DNA"/>
</dbReference>
<evidence type="ECO:0000259" key="9">
    <source>
        <dbReference type="Pfam" id="PF14509"/>
    </source>
</evidence>
<evidence type="ECO:0000256" key="6">
    <source>
        <dbReference type="SAM" id="SignalP"/>
    </source>
</evidence>
<keyword evidence="11" id="KW-1185">Reference proteome</keyword>
<evidence type="ECO:0000313" key="11">
    <source>
        <dbReference type="Proteomes" id="UP000651668"/>
    </source>
</evidence>
<dbReference type="Proteomes" id="UP000651668">
    <property type="component" value="Unassembled WGS sequence"/>
</dbReference>
<dbReference type="RefSeq" id="WP_229663503.1">
    <property type="nucleotide sequence ID" value="NZ_BMIL01000002.1"/>
</dbReference>
<dbReference type="Gene3D" id="2.60.40.1180">
    <property type="entry name" value="Golgi alpha-mannosidase II"/>
    <property type="match status" value="1"/>
</dbReference>
<evidence type="ECO:0000256" key="2">
    <source>
        <dbReference type="ARBA" id="ARBA00011245"/>
    </source>
</evidence>
<dbReference type="InterPro" id="IPR029486">
    <property type="entry name" value="GH97_N"/>
</dbReference>
<name>A0A916U2X4_9SPHI</name>
<reference evidence="10" key="1">
    <citation type="journal article" date="2014" name="Int. J. Syst. Evol. Microbiol.">
        <title>Complete genome sequence of Corynebacterium casei LMG S-19264T (=DSM 44701T), isolated from a smear-ripened cheese.</title>
        <authorList>
            <consortium name="US DOE Joint Genome Institute (JGI-PGF)"/>
            <person name="Walter F."/>
            <person name="Albersmeier A."/>
            <person name="Kalinowski J."/>
            <person name="Ruckert C."/>
        </authorList>
    </citation>
    <scope>NUCLEOTIDE SEQUENCE</scope>
    <source>
        <strain evidence="10">CGMCC 1.15343</strain>
    </source>
</reference>
<dbReference type="GO" id="GO:0016798">
    <property type="term" value="F:hydrolase activity, acting on glycosyl bonds"/>
    <property type="evidence" value="ECO:0007669"/>
    <property type="project" value="UniProtKB-KW"/>
</dbReference>
<dbReference type="InterPro" id="IPR017853">
    <property type="entry name" value="GH"/>
</dbReference>
<feature type="domain" description="Glycosyl-hydrolase 97 C-terminal oligomerisation" evidence="9">
    <location>
        <begin position="568"/>
        <end position="662"/>
    </location>
</feature>
<feature type="chain" id="PRO_5037309343" evidence="6">
    <location>
        <begin position="24"/>
        <end position="666"/>
    </location>
</feature>
<dbReference type="InterPro" id="IPR052720">
    <property type="entry name" value="Glycosyl_hydrolase_97"/>
</dbReference>
<protein>
    <submittedName>
        <fullName evidence="10">Retaining alpha-galactosidase</fullName>
    </submittedName>
</protein>
<dbReference type="GO" id="GO:0030246">
    <property type="term" value="F:carbohydrate binding"/>
    <property type="evidence" value="ECO:0007669"/>
    <property type="project" value="InterPro"/>
</dbReference>
<proteinExistence type="predicted"/>
<dbReference type="AlphaFoldDB" id="A0A916U2X4"/>
<evidence type="ECO:0000313" key="10">
    <source>
        <dbReference type="EMBL" id="GGC56535.1"/>
    </source>
</evidence>
<dbReference type="Pfam" id="PF14508">
    <property type="entry name" value="GH97_N"/>
    <property type="match status" value="1"/>
</dbReference>
<keyword evidence="5" id="KW-0326">Glycosidase</keyword>
<evidence type="ECO:0000256" key="4">
    <source>
        <dbReference type="ARBA" id="ARBA00022837"/>
    </source>
</evidence>
<dbReference type="PANTHER" id="PTHR35803">
    <property type="entry name" value="GLUCAN 1,4-ALPHA-GLUCOSIDASE SUSB-RELATED"/>
    <property type="match status" value="1"/>
</dbReference>
<keyword evidence="6" id="KW-0732">Signal</keyword>
<evidence type="ECO:0000256" key="5">
    <source>
        <dbReference type="ARBA" id="ARBA00023295"/>
    </source>
</evidence>
<dbReference type="InterPro" id="IPR029483">
    <property type="entry name" value="GH97_C"/>
</dbReference>
<feature type="domain" description="Glycosyl-hydrolase 97 catalytic" evidence="7">
    <location>
        <begin position="316"/>
        <end position="468"/>
    </location>
</feature>
<dbReference type="InterPro" id="IPR014718">
    <property type="entry name" value="GH-type_carb-bd"/>
</dbReference>
<gene>
    <name evidence="10" type="ORF">GCM10011387_07630</name>
</gene>
<evidence type="ECO:0000256" key="3">
    <source>
        <dbReference type="ARBA" id="ARBA00022801"/>
    </source>
</evidence>
<keyword evidence="3" id="KW-0378">Hydrolase</keyword>
<evidence type="ECO:0000256" key="1">
    <source>
        <dbReference type="ARBA" id="ARBA00001913"/>
    </source>
</evidence>
<reference evidence="10" key="2">
    <citation type="submission" date="2020-09" db="EMBL/GenBank/DDBJ databases">
        <authorList>
            <person name="Sun Q."/>
            <person name="Zhou Y."/>
        </authorList>
    </citation>
    <scope>NUCLEOTIDE SEQUENCE</scope>
    <source>
        <strain evidence="10">CGMCC 1.15343</strain>
    </source>
</reference>
<dbReference type="InterPro" id="IPR013785">
    <property type="entry name" value="Aldolase_TIM"/>
</dbReference>
<dbReference type="Pfam" id="PF14509">
    <property type="entry name" value="GH97_C"/>
    <property type="match status" value="1"/>
</dbReference>
<evidence type="ECO:0000259" key="8">
    <source>
        <dbReference type="Pfam" id="PF14508"/>
    </source>
</evidence>
<dbReference type="Gene3D" id="2.70.98.10">
    <property type="match status" value="1"/>
</dbReference>
<sequence>MITKLKLLPGIMLLLFTATATYAQQTKTYTIKSPDQQLSIQVEAGKKLQWQVHLNGKTIIAPSEASMKLAEKQTFGENMVIQSSRIDDVDTKFDAHFYKKKSVKDQYQQLTLNIKGNYGVIFRAYNDGVAYRFFSTKKNDFTVVSENANFNFEKDYKAFVPYVNDPRAPGDSFISSFEALYDEHLISGFLKDSLAFSPLLVDLENGVKAALIEAHLENYPGMMYLKSSVAYGLKGAFAAYPLAYKVGGHNMLNQLVTKRANYIAKVKGATAFPWRGLIISKQDTELLNNDMIQKLAAPNRIKDISWIKPGKVAWDWWNNWNVSNVDFRAGINTETYKYYIDFAVANKLEYIIMDEGWSNSVDLQQINPKIEVEEIVKYAKSKNIGVILWASWRAVDADMEAAFAKYAKMGVKGFKIDFLDRDDQVMTNSTYQIAAAGAKHKLLIDLHGVFKPEGLQRTYPNVINYEGVKGLENSKWADANDVPRYDVTIPFVRMLAGPLDYTPGAMRNAVKANYRAINDNPMSQGTRAHQVAMYVIYEAPLQMLADNPTAYYKEQETTTFISKVPTVFDETVALTGEVAEYVALARRSGQIWHVGAMTNWTARDLDIDLSFLPAGNYEAEIFQDGVNADREATDYKVRKIKVKKGDKIKAQLSTGGGWAARIYPVK</sequence>
<feature type="domain" description="Glycosyl-hydrolase 97 N-terminal" evidence="8">
    <location>
        <begin position="31"/>
        <end position="298"/>
    </location>
</feature>
<dbReference type="PANTHER" id="PTHR35803:SF2">
    <property type="entry name" value="RETAINING ALPHA-GALACTOSIDASE"/>
    <property type="match status" value="1"/>
</dbReference>
<organism evidence="10 11">
    <name type="scientific">Pedobacter quisquiliarum</name>
    <dbReference type="NCBI Taxonomy" id="1834438"/>
    <lineage>
        <taxon>Bacteria</taxon>
        <taxon>Pseudomonadati</taxon>
        <taxon>Bacteroidota</taxon>
        <taxon>Sphingobacteriia</taxon>
        <taxon>Sphingobacteriales</taxon>
        <taxon>Sphingobacteriaceae</taxon>
        <taxon>Pedobacter</taxon>
    </lineage>
</organism>
<dbReference type="InterPro" id="IPR013780">
    <property type="entry name" value="Glyco_hydro_b"/>
</dbReference>
<comment type="cofactor">
    <cofactor evidence="1">
        <name>Ca(2+)</name>
        <dbReference type="ChEBI" id="CHEBI:29108"/>
    </cofactor>
</comment>
<accession>A0A916U2X4</accession>
<feature type="signal peptide" evidence="6">
    <location>
        <begin position="1"/>
        <end position="23"/>
    </location>
</feature>
<comment type="caution">
    <text evidence="10">The sequence shown here is derived from an EMBL/GenBank/DDBJ whole genome shotgun (WGS) entry which is preliminary data.</text>
</comment>
<keyword evidence="4" id="KW-0106">Calcium</keyword>
<evidence type="ECO:0000259" key="7">
    <source>
        <dbReference type="Pfam" id="PF10566"/>
    </source>
</evidence>
<dbReference type="InterPro" id="IPR019563">
    <property type="entry name" value="GH97_catalytic"/>
</dbReference>